<feature type="compositionally biased region" description="Basic and acidic residues" evidence="4">
    <location>
        <begin position="463"/>
        <end position="472"/>
    </location>
</feature>
<name>A0A1S3DEE4_DIACI</name>
<dbReference type="OMA" id="RWQQWHR"/>
<proteinExistence type="predicted"/>
<feature type="compositionally biased region" description="Basic and acidic residues" evidence="4">
    <location>
        <begin position="403"/>
        <end position="425"/>
    </location>
</feature>
<dbReference type="GO" id="GO:0070740">
    <property type="term" value="F:tubulin-glutamic acid ligase activity"/>
    <property type="evidence" value="ECO:0007669"/>
    <property type="project" value="TreeGrafter"/>
</dbReference>
<dbReference type="PANTHER" id="PTHR12241:SF161">
    <property type="entry name" value="TUBULIN POLYGLUTAMYLASE TTLL6"/>
    <property type="match status" value="1"/>
</dbReference>
<dbReference type="GO" id="GO:0015631">
    <property type="term" value="F:tubulin binding"/>
    <property type="evidence" value="ECO:0007669"/>
    <property type="project" value="TreeGrafter"/>
</dbReference>
<sequence>MTVVDDKSLWDVLWSDPCIGPDTHRRMKRFQRTNHFPLIMELCRKNLLAKNLNQMKIQYPNDYNFFPQTWILPRDNREVHAFLTSKKATVIVKPDNGSNGLGISLIRNLRHLSQEQNRNYICQEYIANPFLIDGLKFDMRVYTLITSFDPMRIYVHKDGIVRFATVKYERPKQGNLTNKYMHLTNYSVNKHSISFIHDEEVGSKRKISTINQWFCRMGYDTDLVWSRIDDVIVKTVLSAHPNIKTMYNSVFPRHNYMTACFQLLGFDILLDDTLNPYVLEVNHSPSFYTDTEIDVEIKEQVLRDTFILCNLNSSIKRKVLQEERLEVQRRLFKRPEREEDEEDRQGCKERQWAWERAHMGNFRLLYPCQDGDKYDSMCRAIESASYYKDTFSSNMRSMLGRAHRQDIDMRRDNHGVTPRPSKDTLDSIYGKKRRKPGDDVALMKKPSVRTNKTKVVKPVQTKRKVETPRDSYNRKDVEDKAKQLNVPKVLVDDKPKPAIQVKVPKIAQKPAKKPVKPTHVPLKPANSPKPTSVPAKAANIPAKSTSIPAKPTNNSAKPANIISKLVTIPSKSVNPKPTKPAVAKGQRRSKAPPEANIDPAEEIHRLTEWKKRVTFVESMDIKRLIYFCFKTTNNLSDRDLLLHRYLEVKV</sequence>
<evidence type="ECO:0000256" key="3">
    <source>
        <dbReference type="ARBA" id="ARBA00022840"/>
    </source>
</evidence>
<evidence type="ECO:0000313" key="6">
    <source>
        <dbReference type="RefSeq" id="XP_008480199.1"/>
    </source>
</evidence>
<evidence type="ECO:0000256" key="4">
    <source>
        <dbReference type="SAM" id="MobiDB-lite"/>
    </source>
</evidence>
<evidence type="ECO:0000256" key="1">
    <source>
        <dbReference type="ARBA" id="ARBA00022598"/>
    </source>
</evidence>
<dbReference type="STRING" id="121845.A0A1S3DEE4"/>
<dbReference type="Pfam" id="PF03133">
    <property type="entry name" value="TTL"/>
    <property type="match status" value="1"/>
</dbReference>
<dbReference type="KEGG" id="dci:103516981"/>
<feature type="region of interest" description="Disordered" evidence="4">
    <location>
        <begin position="402"/>
        <end position="448"/>
    </location>
</feature>
<dbReference type="GO" id="GO:0036064">
    <property type="term" value="C:ciliary basal body"/>
    <property type="evidence" value="ECO:0007669"/>
    <property type="project" value="TreeGrafter"/>
</dbReference>
<dbReference type="GO" id="GO:0000226">
    <property type="term" value="P:microtubule cytoskeleton organization"/>
    <property type="evidence" value="ECO:0007669"/>
    <property type="project" value="TreeGrafter"/>
</dbReference>
<dbReference type="PROSITE" id="PS51221">
    <property type="entry name" value="TTL"/>
    <property type="match status" value="1"/>
</dbReference>
<reference evidence="6" key="1">
    <citation type="submission" date="2025-08" db="UniProtKB">
        <authorList>
            <consortium name="RefSeq"/>
        </authorList>
    </citation>
    <scope>IDENTIFICATION</scope>
</reference>
<keyword evidence="5" id="KW-1185">Reference proteome</keyword>
<dbReference type="InterPro" id="IPR004344">
    <property type="entry name" value="TTL/TTLL_fam"/>
</dbReference>
<keyword evidence="3" id="KW-0067">ATP-binding</keyword>
<keyword evidence="1" id="KW-0436">Ligase</keyword>
<dbReference type="SUPFAM" id="SSF56059">
    <property type="entry name" value="Glutathione synthetase ATP-binding domain-like"/>
    <property type="match status" value="1"/>
</dbReference>
<evidence type="ECO:0000256" key="2">
    <source>
        <dbReference type="ARBA" id="ARBA00022741"/>
    </source>
</evidence>
<dbReference type="PANTHER" id="PTHR12241">
    <property type="entry name" value="TUBULIN POLYGLUTAMYLASE"/>
    <property type="match status" value="1"/>
</dbReference>
<dbReference type="PaxDb" id="121845-A0A1S3DEE4"/>
<feature type="region of interest" description="Disordered" evidence="4">
    <location>
        <begin position="508"/>
        <end position="536"/>
    </location>
</feature>
<dbReference type="Proteomes" id="UP000079169">
    <property type="component" value="Unplaced"/>
</dbReference>
<dbReference type="GeneID" id="103516981"/>
<feature type="region of interest" description="Disordered" evidence="4">
    <location>
        <begin position="453"/>
        <end position="472"/>
    </location>
</feature>
<dbReference type="Gene3D" id="3.30.470.20">
    <property type="entry name" value="ATP-grasp fold, B domain"/>
    <property type="match status" value="1"/>
</dbReference>
<keyword evidence="2" id="KW-0547">Nucleotide-binding</keyword>
<feature type="region of interest" description="Disordered" evidence="4">
    <location>
        <begin position="570"/>
        <end position="594"/>
    </location>
</feature>
<accession>A0A1S3DEE4</accession>
<dbReference type="RefSeq" id="XP_008480199.1">
    <property type="nucleotide sequence ID" value="XM_008481977.2"/>
</dbReference>
<organism evidence="5 6">
    <name type="scientific">Diaphorina citri</name>
    <name type="common">Asian citrus psyllid</name>
    <dbReference type="NCBI Taxonomy" id="121845"/>
    <lineage>
        <taxon>Eukaryota</taxon>
        <taxon>Metazoa</taxon>
        <taxon>Ecdysozoa</taxon>
        <taxon>Arthropoda</taxon>
        <taxon>Hexapoda</taxon>
        <taxon>Insecta</taxon>
        <taxon>Pterygota</taxon>
        <taxon>Neoptera</taxon>
        <taxon>Paraneoptera</taxon>
        <taxon>Hemiptera</taxon>
        <taxon>Sternorrhyncha</taxon>
        <taxon>Psylloidea</taxon>
        <taxon>Psyllidae</taxon>
        <taxon>Diaphorininae</taxon>
        <taxon>Diaphorina</taxon>
    </lineage>
</organism>
<protein>
    <submittedName>
        <fullName evidence="6">Tubulin polyglutamylase ttll6-like</fullName>
    </submittedName>
</protein>
<evidence type="ECO:0000313" key="5">
    <source>
        <dbReference type="Proteomes" id="UP000079169"/>
    </source>
</evidence>
<gene>
    <name evidence="6" type="primary">LOC103516981</name>
</gene>
<dbReference type="GO" id="GO:0005524">
    <property type="term" value="F:ATP binding"/>
    <property type="evidence" value="ECO:0007669"/>
    <property type="project" value="UniProtKB-KW"/>
</dbReference>
<dbReference type="AlphaFoldDB" id="A0A1S3DEE4"/>